<dbReference type="CDD" id="cd03419">
    <property type="entry name" value="GRX_GRXh_1_2_like"/>
    <property type="match status" value="1"/>
</dbReference>
<keyword evidence="6" id="KW-1015">Disulfide bond</keyword>
<reference evidence="10" key="1">
    <citation type="submission" date="2025-08" db="UniProtKB">
        <authorList>
            <consortium name="RefSeq"/>
        </authorList>
    </citation>
    <scope>IDENTIFICATION</scope>
    <source>
        <tissue evidence="10">Muscle</tissue>
    </source>
</reference>
<evidence type="ECO:0000256" key="6">
    <source>
        <dbReference type="ARBA" id="ARBA00023157"/>
    </source>
</evidence>
<dbReference type="InterPro" id="IPR036249">
    <property type="entry name" value="Thioredoxin-like_sf"/>
</dbReference>
<dbReference type="InterPro" id="IPR014025">
    <property type="entry name" value="Glutaredoxin_subgr"/>
</dbReference>
<dbReference type="PANTHER" id="PTHR46185">
    <property type="entry name" value="GLUTAREDOXIN-1"/>
    <property type="match status" value="1"/>
</dbReference>
<dbReference type="Gene3D" id="3.40.30.10">
    <property type="entry name" value="Glutaredoxin"/>
    <property type="match status" value="1"/>
</dbReference>
<feature type="domain" description="Glutaredoxin" evidence="8">
    <location>
        <begin position="15"/>
        <end position="80"/>
    </location>
</feature>
<comment type="similarity">
    <text evidence="2">Belongs to the glutaredoxin family.</text>
</comment>
<dbReference type="Pfam" id="PF00462">
    <property type="entry name" value="Glutaredoxin"/>
    <property type="match status" value="1"/>
</dbReference>
<keyword evidence="5" id="KW-0249">Electron transport</keyword>
<dbReference type="KEGG" id="hai:109390164"/>
<organism evidence="9 10">
    <name type="scientific">Hipposideros armiger</name>
    <name type="common">Great Himalayan leaf-nosed bat</name>
    <dbReference type="NCBI Taxonomy" id="186990"/>
    <lineage>
        <taxon>Eukaryota</taxon>
        <taxon>Metazoa</taxon>
        <taxon>Chordata</taxon>
        <taxon>Craniata</taxon>
        <taxon>Vertebrata</taxon>
        <taxon>Euteleostomi</taxon>
        <taxon>Mammalia</taxon>
        <taxon>Eutheria</taxon>
        <taxon>Laurasiatheria</taxon>
        <taxon>Chiroptera</taxon>
        <taxon>Yinpterochiroptera</taxon>
        <taxon>Rhinolophoidea</taxon>
        <taxon>Hipposideridae</taxon>
        <taxon>Hipposideros</taxon>
    </lineage>
</organism>
<dbReference type="GO" id="GO:0005739">
    <property type="term" value="C:mitochondrion"/>
    <property type="evidence" value="ECO:0007669"/>
    <property type="project" value="TreeGrafter"/>
</dbReference>
<evidence type="ECO:0000256" key="4">
    <source>
        <dbReference type="ARBA" id="ARBA00022448"/>
    </source>
</evidence>
<proteinExistence type="inferred from homology"/>
<dbReference type="NCBIfam" id="TIGR02180">
    <property type="entry name" value="GRX_euk"/>
    <property type="match status" value="1"/>
</dbReference>
<dbReference type="InterPro" id="IPR011899">
    <property type="entry name" value="Glutaredoxin_euk/vir"/>
</dbReference>
<dbReference type="InterPro" id="IPR011767">
    <property type="entry name" value="GLR_AS"/>
</dbReference>
<dbReference type="PROSITE" id="PS00195">
    <property type="entry name" value="GLUTAREDOXIN_1"/>
    <property type="match status" value="1"/>
</dbReference>
<keyword evidence="4" id="KW-0813">Transport</keyword>
<accession>A0A8B7SEP4</accession>
<comment type="function">
    <text evidence="1">Has a glutathione-disulfide oxidoreductase activity in the presence of NADPH and glutathione reductase. Reduces low molecular weight disulfides and proteins.</text>
</comment>
<dbReference type="SUPFAM" id="SSF52833">
    <property type="entry name" value="Thioredoxin-like"/>
    <property type="match status" value="1"/>
</dbReference>
<protein>
    <recommendedName>
        <fullName evidence="3">Glutaredoxin-1</fullName>
    </recommendedName>
</protein>
<dbReference type="PRINTS" id="PR00160">
    <property type="entry name" value="GLUTAREDOXIN"/>
</dbReference>
<dbReference type="InterPro" id="IPR002109">
    <property type="entry name" value="Glutaredoxin"/>
</dbReference>
<dbReference type="GO" id="GO:0015038">
    <property type="term" value="F:glutathione disulfide oxidoreductase activity"/>
    <property type="evidence" value="ECO:0007669"/>
    <property type="project" value="TreeGrafter"/>
</dbReference>
<dbReference type="AlphaFoldDB" id="A0A8B7SEP4"/>
<evidence type="ECO:0000256" key="7">
    <source>
        <dbReference type="ARBA" id="ARBA00023284"/>
    </source>
</evidence>
<evidence type="ECO:0000256" key="5">
    <source>
        <dbReference type="ARBA" id="ARBA00022982"/>
    </source>
</evidence>
<dbReference type="RefSeq" id="XP_019511832.1">
    <property type="nucleotide sequence ID" value="XM_019656287.1"/>
</dbReference>
<dbReference type="Proteomes" id="UP000694851">
    <property type="component" value="Unplaced"/>
</dbReference>
<evidence type="ECO:0000256" key="1">
    <source>
        <dbReference type="ARBA" id="ARBA00002549"/>
    </source>
</evidence>
<keyword evidence="7" id="KW-0676">Redox-active center</keyword>
<evidence type="ECO:0000313" key="9">
    <source>
        <dbReference type="Proteomes" id="UP000694851"/>
    </source>
</evidence>
<gene>
    <name evidence="10" type="primary">GLRX</name>
</gene>
<dbReference type="InterPro" id="IPR047185">
    <property type="entry name" value="GLRX1"/>
</dbReference>
<sequence length="106" mass="11925">MAQEFVNGKIHPGKVVVFIKPTCPYCRRTQELLHKYPFKQGTLEFVDITATGDTDEIQNYLQALTGARTVPRVFIGKECIGGFTDLEKMHQSGELLTQLKQIGVLQ</sequence>
<dbReference type="PANTHER" id="PTHR46185:SF1">
    <property type="entry name" value="GLUTAREDOXIN-1"/>
    <property type="match status" value="1"/>
</dbReference>
<evidence type="ECO:0000256" key="3">
    <source>
        <dbReference type="ARBA" id="ARBA00013662"/>
    </source>
</evidence>
<evidence type="ECO:0000256" key="2">
    <source>
        <dbReference type="ARBA" id="ARBA00007787"/>
    </source>
</evidence>
<dbReference type="CTD" id="2745"/>
<evidence type="ECO:0000313" key="10">
    <source>
        <dbReference type="RefSeq" id="XP_019511832.1"/>
    </source>
</evidence>
<dbReference type="GeneID" id="109390164"/>
<dbReference type="OrthoDB" id="418495at2759"/>
<evidence type="ECO:0000259" key="8">
    <source>
        <dbReference type="Pfam" id="PF00462"/>
    </source>
</evidence>
<keyword evidence="9" id="KW-1185">Reference proteome</keyword>
<name>A0A8B7SEP4_HIPAR</name>
<dbReference type="PROSITE" id="PS51354">
    <property type="entry name" value="GLUTAREDOXIN_2"/>
    <property type="match status" value="1"/>
</dbReference>